<keyword evidence="1" id="KW-0255">Endonuclease</keyword>
<protein>
    <submittedName>
        <fullName evidence="1">Truncated GCATC--recognizing Type II restriction modification system (MmyCIII) endonuclease subunit</fullName>
    </submittedName>
</protein>
<keyword evidence="1" id="KW-0540">Nuclease</keyword>
<dbReference type="Proteomes" id="UP000027182">
    <property type="component" value="Chromosome"/>
</dbReference>
<proteinExistence type="predicted"/>
<dbReference type="KEGG" id="mbq:K668_03325"/>
<gene>
    <name evidence="1" type="ORF">K668_03325</name>
</gene>
<dbReference type="RefSeq" id="WP_013954994.1">
    <property type="nucleotide sequence ID" value="NZ_CP005933.1"/>
</dbReference>
<dbReference type="EMBL" id="CP005933">
    <property type="protein sequence ID" value="AIA34235.1"/>
    <property type="molecule type" value="Genomic_DNA"/>
</dbReference>
<dbReference type="AlphaFoldDB" id="A0A059Y4G8"/>
<name>A0A059Y4G8_MYCBV</name>
<sequence>MNKTADIIREYSDMCKRLFEISGLISFNNGIVKLNQSWTITPLLSFLSDKFTLRGRDSYLDYENKDNSVWFSDLSLCEIFGINDNDIDVIMNLIKKQIGFGDGSYDFKFNLELKKWKRI</sequence>
<evidence type="ECO:0000313" key="2">
    <source>
        <dbReference type="Proteomes" id="UP000027182"/>
    </source>
</evidence>
<keyword evidence="1" id="KW-0378">Hydrolase</keyword>
<dbReference type="HOGENOM" id="CLU_2058764_0_0_14"/>
<accession>A0A059Y4G8</accession>
<organism evidence="1 2">
    <name type="scientific">Mycoplasmopsis bovis CQ-W70</name>
    <dbReference type="NCBI Taxonomy" id="1316930"/>
    <lineage>
        <taxon>Bacteria</taxon>
        <taxon>Bacillati</taxon>
        <taxon>Mycoplasmatota</taxon>
        <taxon>Mycoplasmoidales</taxon>
        <taxon>Metamycoplasmataceae</taxon>
        <taxon>Mycoplasmopsis</taxon>
    </lineage>
</organism>
<dbReference type="PATRIC" id="fig|1316930.3.peg.679"/>
<evidence type="ECO:0000313" key="1">
    <source>
        <dbReference type="EMBL" id="AIA34235.1"/>
    </source>
</evidence>
<reference evidence="1 2" key="1">
    <citation type="submission" date="2013-04" db="EMBL/GenBank/DDBJ databases">
        <authorList>
            <person name="Lin L."/>
            <person name="Zeng Z."/>
            <person name="Xie J."/>
            <person name="Luo L."/>
            <person name="Yang Z."/>
            <person name="Liang W."/>
            <person name="Lin H."/>
            <person name="Dong C."/>
            <person name="Sun Y."/>
        </authorList>
    </citation>
    <scope>NUCLEOTIDE SEQUENCE [LARGE SCALE GENOMIC DNA]</scope>
    <source>
        <strain evidence="1 2">CQ-W70</strain>
    </source>
</reference>
<dbReference type="GO" id="GO:0004519">
    <property type="term" value="F:endonuclease activity"/>
    <property type="evidence" value="ECO:0007669"/>
    <property type="project" value="UniProtKB-KW"/>
</dbReference>